<organism evidence="4 5">
    <name type="scientific">Prolixibacter denitrificans</name>
    <dbReference type="NCBI Taxonomy" id="1541063"/>
    <lineage>
        <taxon>Bacteria</taxon>
        <taxon>Pseudomonadati</taxon>
        <taxon>Bacteroidota</taxon>
        <taxon>Bacteroidia</taxon>
        <taxon>Marinilabiliales</taxon>
        <taxon>Prolixibacteraceae</taxon>
        <taxon>Prolixibacter</taxon>
    </lineage>
</organism>
<dbReference type="InterPro" id="IPR050312">
    <property type="entry name" value="IolE/XylAMocC-like"/>
</dbReference>
<keyword evidence="6" id="KW-1185">Reference proteome</keyword>
<evidence type="ECO:0000259" key="2">
    <source>
        <dbReference type="Pfam" id="PF01261"/>
    </source>
</evidence>
<evidence type="ECO:0000313" key="3">
    <source>
        <dbReference type="EMBL" id="GET20257.1"/>
    </source>
</evidence>
<evidence type="ECO:0000256" key="1">
    <source>
        <dbReference type="SAM" id="SignalP"/>
    </source>
</evidence>
<protein>
    <submittedName>
        <fullName evidence="4">Sugar phosphate isomerase/epimerase</fullName>
    </submittedName>
    <submittedName>
        <fullName evidence="3">Xylose isomerase</fullName>
    </submittedName>
</protein>
<dbReference type="Gene3D" id="3.20.20.150">
    <property type="entry name" value="Divalent-metal-dependent TIM barrel enzymes"/>
    <property type="match status" value="1"/>
</dbReference>
<dbReference type="EMBL" id="BLAU01000001">
    <property type="protein sequence ID" value="GET20257.1"/>
    <property type="molecule type" value="Genomic_DNA"/>
</dbReference>
<feature type="chain" id="PRO_5015169167" evidence="1">
    <location>
        <begin position="25"/>
        <end position="335"/>
    </location>
</feature>
<feature type="signal peptide" evidence="1">
    <location>
        <begin position="1"/>
        <end position="24"/>
    </location>
</feature>
<dbReference type="Pfam" id="PF01261">
    <property type="entry name" value="AP_endonuc_2"/>
    <property type="match status" value="1"/>
</dbReference>
<accession>A0A2P8CL07</accession>
<proteinExistence type="predicted"/>
<keyword evidence="1" id="KW-0732">Signal</keyword>
<dbReference type="SUPFAM" id="SSF51658">
    <property type="entry name" value="Xylose isomerase-like"/>
    <property type="match status" value="1"/>
</dbReference>
<dbReference type="AlphaFoldDB" id="A0A2P8CL07"/>
<keyword evidence="4" id="KW-0413">Isomerase</keyword>
<dbReference type="EMBL" id="PYGC01000001">
    <property type="protein sequence ID" value="PSK85637.1"/>
    <property type="molecule type" value="Genomic_DNA"/>
</dbReference>
<evidence type="ECO:0000313" key="6">
    <source>
        <dbReference type="Proteomes" id="UP000396862"/>
    </source>
</evidence>
<dbReference type="PANTHER" id="PTHR12110:SF53">
    <property type="entry name" value="BLR5974 PROTEIN"/>
    <property type="match status" value="1"/>
</dbReference>
<dbReference type="Proteomes" id="UP000240621">
    <property type="component" value="Unassembled WGS sequence"/>
</dbReference>
<evidence type="ECO:0000313" key="5">
    <source>
        <dbReference type="Proteomes" id="UP000240621"/>
    </source>
</evidence>
<evidence type="ECO:0000313" key="4">
    <source>
        <dbReference type="EMBL" id="PSK85637.1"/>
    </source>
</evidence>
<dbReference type="InterPro" id="IPR013022">
    <property type="entry name" value="Xyl_isomerase-like_TIM-brl"/>
</dbReference>
<dbReference type="RefSeq" id="WP_174821573.1">
    <property type="nucleotide sequence ID" value="NZ_BLAU01000001.1"/>
</dbReference>
<reference evidence="3 6" key="2">
    <citation type="submission" date="2019-10" db="EMBL/GenBank/DDBJ databases">
        <title>Prolixibacter strains distinguished by the presence of nitrate reductase genes were adept at nitrate-dependent anaerobic corrosion of metallic iron and carbon steel.</title>
        <authorList>
            <person name="Iino T."/>
            <person name="Shono N."/>
            <person name="Ito K."/>
            <person name="Nakamura R."/>
            <person name="Sueoka K."/>
            <person name="Harayama S."/>
            <person name="Ohkuma M."/>
        </authorList>
    </citation>
    <scope>NUCLEOTIDE SEQUENCE [LARGE SCALE GENOMIC DNA]</scope>
    <source>
        <strain evidence="3 6">MIC1-1</strain>
    </source>
</reference>
<dbReference type="Proteomes" id="UP000396862">
    <property type="component" value="Unassembled WGS sequence"/>
</dbReference>
<reference evidence="4 5" key="1">
    <citation type="submission" date="2018-03" db="EMBL/GenBank/DDBJ databases">
        <title>Genomic Encyclopedia of Archaeal and Bacterial Type Strains, Phase II (KMG-II): from individual species to whole genera.</title>
        <authorList>
            <person name="Goeker M."/>
        </authorList>
    </citation>
    <scope>NUCLEOTIDE SEQUENCE [LARGE SCALE GENOMIC DNA]</scope>
    <source>
        <strain evidence="4 5">DSM 27267</strain>
    </source>
</reference>
<dbReference type="PROSITE" id="PS51318">
    <property type="entry name" value="TAT"/>
    <property type="match status" value="1"/>
</dbReference>
<sequence length="335" mass="37482">MQNHISRRLFLKNTALASAGVAIAGSSLASAPGNKRLFKLSVAEWSVNPLIFGDARKDGWEKFMQLLKNDFGAIEKAAPMKNIEFPRFIREVGGEGAEYVNTCMYDKAKNTKYLNELNNVCRGEGIANVLIMVDAEGMVGAPEKKDRLQTLENHKKWIDAAAQMGCHSIRVNAGSQGSYEEQQKLAADGLHLLCEYGDKAGINILVENHGGFSSNGKWLSKVMEMVDHPRVGTLPDFGNFRTSYEPEEWYDRYLGMKELMPYAKGVSAKSQEFDENGEEIHSDFHRIMRIVMEAGYRGFVGIEYEGEQLSPKEGVLATKRLLEKCHDELAKDFKA</sequence>
<comment type="caution">
    <text evidence="4">The sequence shown here is derived from an EMBL/GenBank/DDBJ whole genome shotgun (WGS) entry which is preliminary data.</text>
</comment>
<dbReference type="InterPro" id="IPR006311">
    <property type="entry name" value="TAT_signal"/>
</dbReference>
<gene>
    <name evidence="4" type="ORF">CLV93_101601</name>
    <name evidence="3" type="ORF">JCM18694_05030</name>
</gene>
<name>A0A2P8CL07_9BACT</name>
<dbReference type="InterPro" id="IPR036237">
    <property type="entry name" value="Xyl_isomerase-like_sf"/>
</dbReference>
<dbReference type="GO" id="GO:0016853">
    <property type="term" value="F:isomerase activity"/>
    <property type="evidence" value="ECO:0007669"/>
    <property type="project" value="UniProtKB-KW"/>
</dbReference>
<feature type="domain" description="Xylose isomerase-like TIM barrel" evidence="2">
    <location>
        <begin position="88"/>
        <end position="324"/>
    </location>
</feature>
<dbReference type="PANTHER" id="PTHR12110">
    <property type="entry name" value="HYDROXYPYRUVATE ISOMERASE"/>
    <property type="match status" value="1"/>
</dbReference>